<dbReference type="InterPro" id="IPR029030">
    <property type="entry name" value="Caspase-like_dom_sf"/>
</dbReference>
<dbReference type="PROSITE" id="PS51257">
    <property type="entry name" value="PROKAR_LIPOPROTEIN"/>
    <property type="match status" value="1"/>
</dbReference>
<comment type="caution">
    <text evidence="3">The sequence shown here is derived from an EMBL/GenBank/DDBJ whole genome shotgun (WGS) entry which is preliminary data.</text>
</comment>
<proteinExistence type="predicted"/>
<accession>A0A7X0BSZ7</accession>
<evidence type="ECO:0000313" key="3">
    <source>
        <dbReference type="EMBL" id="MBB6342309.1"/>
    </source>
</evidence>
<gene>
    <name evidence="3" type="ORF">HNP49_002491</name>
</gene>
<dbReference type="AlphaFoldDB" id="A0A7X0BSZ7"/>
<dbReference type="EMBL" id="JACHLL010000004">
    <property type="protein sequence ID" value="MBB6342309.1"/>
    <property type="molecule type" value="Genomic_DNA"/>
</dbReference>
<evidence type="ECO:0000259" key="2">
    <source>
        <dbReference type="PROSITE" id="PS50208"/>
    </source>
</evidence>
<evidence type="ECO:0000313" key="4">
    <source>
        <dbReference type="Proteomes" id="UP000557193"/>
    </source>
</evidence>
<dbReference type="PANTHER" id="PTHR23084:SF263">
    <property type="entry name" value="MORN REPEAT-CONTAINING PROTEIN 1"/>
    <property type="match status" value="1"/>
</dbReference>
<name>A0A7X0BSZ7_9PSED</name>
<organism evidence="3 4">
    <name type="scientific">Pseudomonas fluvialis</name>
    <dbReference type="NCBI Taxonomy" id="1793966"/>
    <lineage>
        <taxon>Bacteria</taxon>
        <taxon>Pseudomonadati</taxon>
        <taxon>Pseudomonadota</taxon>
        <taxon>Gammaproteobacteria</taxon>
        <taxon>Pseudomonadales</taxon>
        <taxon>Pseudomonadaceae</taxon>
        <taxon>Pseudomonas</taxon>
    </lineage>
</organism>
<dbReference type="Proteomes" id="UP000557193">
    <property type="component" value="Unassembled WGS sequence"/>
</dbReference>
<dbReference type="Gene3D" id="2.20.110.10">
    <property type="entry name" value="Histone H3 K4-specific methyltransferase SET7/9 N-terminal domain"/>
    <property type="match status" value="5"/>
</dbReference>
<sequence>MHRLLPLSLALLLAACGDGEPLTPPDARLPDGSRYRGAVVDGLLQGQGRLDYPNGSWLSGRFVNGQLNGPGEWRDPKGGQYQGEFVEGEFSGQGHLTYADGSEYVGTFKHGRMHGEGRLSQGELSYSGGFRKDRFHGYGTLELADGSRHQGQFVRGEATGQGVLVDGDGNQFSGLFKRGRLNGEGSFVGSDGSRYSGQFKDQRFHGQGRYESAEGDVWSGQFRHGELRGQGEFRSADGEHYVGELRNWQYHGQGTLSLSDGSRYQGQFAHGQYQGEGRLTLADGQIEAGHWQNGVRLRDAQGQPLADPLEQGILRQGQLLQDALAAVPPSTPASELYSLTLAGDGQQSVFLREADYVSRLLRERFGARGNITLINHREQFAKRPLASRESLRQAIETLAERSGNEDLIFLYLTSHGSRDHQLVLQQPGLELNNLPAAELAELLKPLRERHKVLVISACFSGGFIAPLQDDKTLIMTAARADRVSFGCSEENDFTYFGRALFEQALQQTDDLGQAFALAKRYVSEREQAEDFEASEPQLADAPKVQKAWNDLRQQQRAALAQNSRQESAP</sequence>
<keyword evidence="4" id="KW-1185">Reference proteome</keyword>
<dbReference type="InterPro" id="IPR001309">
    <property type="entry name" value="Pept_C14_p20"/>
</dbReference>
<dbReference type="SUPFAM" id="SSF82185">
    <property type="entry name" value="Histone H3 K4-specific methyltransferase SET7/9 N-terminal domain"/>
    <property type="match status" value="2"/>
</dbReference>
<dbReference type="PANTHER" id="PTHR23084">
    <property type="entry name" value="PHOSPHATIDYLINOSITOL-4-PHOSPHATE 5-KINASE RELATED"/>
    <property type="match status" value="1"/>
</dbReference>
<dbReference type="InterPro" id="IPR001096">
    <property type="entry name" value="Peptidase_C13"/>
</dbReference>
<dbReference type="SUPFAM" id="SSF52129">
    <property type="entry name" value="Caspase-like"/>
    <property type="match status" value="1"/>
</dbReference>
<reference evidence="3 4" key="1">
    <citation type="submission" date="2020-08" db="EMBL/GenBank/DDBJ databases">
        <title>Functional genomics of gut bacteria from endangered species of beetles.</title>
        <authorList>
            <person name="Carlos-Shanley C."/>
        </authorList>
    </citation>
    <scope>NUCLEOTIDE SEQUENCE [LARGE SCALE GENOMIC DNA]</scope>
    <source>
        <strain evidence="3 4">S00202</strain>
    </source>
</reference>
<dbReference type="Pfam" id="PF02493">
    <property type="entry name" value="MORN"/>
    <property type="match status" value="11"/>
</dbReference>
<dbReference type="InterPro" id="IPR003409">
    <property type="entry name" value="MORN"/>
</dbReference>
<dbReference type="RefSeq" id="WP_184683697.1">
    <property type="nucleotide sequence ID" value="NZ_JACHLL010000004.1"/>
</dbReference>
<dbReference type="SMART" id="SM00698">
    <property type="entry name" value="MORN"/>
    <property type="match status" value="9"/>
</dbReference>
<dbReference type="GO" id="GO:0006508">
    <property type="term" value="P:proteolysis"/>
    <property type="evidence" value="ECO:0007669"/>
    <property type="project" value="InterPro"/>
</dbReference>
<dbReference type="Gene3D" id="3.40.50.1460">
    <property type="match status" value="1"/>
</dbReference>
<dbReference type="GO" id="GO:0004197">
    <property type="term" value="F:cysteine-type endopeptidase activity"/>
    <property type="evidence" value="ECO:0007669"/>
    <property type="project" value="InterPro"/>
</dbReference>
<feature type="domain" description="Caspase family p20" evidence="2">
    <location>
        <begin position="387"/>
        <end position="458"/>
    </location>
</feature>
<dbReference type="PROSITE" id="PS50208">
    <property type="entry name" value="CASPASE_P20"/>
    <property type="match status" value="1"/>
</dbReference>
<protein>
    <recommendedName>
        <fullName evidence="2">Caspase family p20 domain-containing protein</fullName>
    </recommendedName>
</protein>
<evidence type="ECO:0000256" key="1">
    <source>
        <dbReference type="ARBA" id="ARBA00022737"/>
    </source>
</evidence>
<keyword evidence="1" id="KW-0677">Repeat</keyword>
<dbReference type="Pfam" id="PF01650">
    <property type="entry name" value="Peptidase_C13"/>
    <property type="match status" value="1"/>
</dbReference>